<keyword evidence="6 8" id="KW-0503">Monooxygenase</keyword>
<proteinExistence type="inferred from homology"/>
<comment type="caution">
    <text evidence="10">The sequence shown here is derived from an EMBL/GenBank/DDBJ whole genome shotgun (WGS) entry which is preliminary data.</text>
</comment>
<evidence type="ECO:0000256" key="5">
    <source>
        <dbReference type="ARBA" id="ARBA00023004"/>
    </source>
</evidence>
<dbReference type="Pfam" id="PF00067">
    <property type="entry name" value="p450"/>
    <property type="match status" value="1"/>
</dbReference>
<evidence type="ECO:0000256" key="9">
    <source>
        <dbReference type="SAM" id="Phobius"/>
    </source>
</evidence>
<feature type="transmembrane region" description="Helical" evidence="9">
    <location>
        <begin position="21"/>
        <end position="41"/>
    </location>
</feature>
<dbReference type="Gene3D" id="1.10.630.10">
    <property type="entry name" value="Cytochrome P450"/>
    <property type="match status" value="1"/>
</dbReference>
<dbReference type="GO" id="GO:0005506">
    <property type="term" value="F:iron ion binding"/>
    <property type="evidence" value="ECO:0007669"/>
    <property type="project" value="InterPro"/>
</dbReference>
<organism evidence="10 11">
    <name type="scientific">Colletotrichum spaethianum</name>
    <dbReference type="NCBI Taxonomy" id="700344"/>
    <lineage>
        <taxon>Eukaryota</taxon>
        <taxon>Fungi</taxon>
        <taxon>Dikarya</taxon>
        <taxon>Ascomycota</taxon>
        <taxon>Pezizomycotina</taxon>
        <taxon>Sordariomycetes</taxon>
        <taxon>Hypocreomycetidae</taxon>
        <taxon>Glomerellales</taxon>
        <taxon>Glomerellaceae</taxon>
        <taxon>Colletotrichum</taxon>
        <taxon>Colletotrichum spaethianum species complex</taxon>
    </lineage>
</organism>
<dbReference type="PANTHER" id="PTHR46206:SF7">
    <property type="entry name" value="P450, PUTATIVE (EUROFUNG)-RELATED"/>
    <property type="match status" value="1"/>
</dbReference>
<keyword evidence="3 7" id="KW-0479">Metal-binding</keyword>
<keyword evidence="11" id="KW-1185">Reference proteome</keyword>
<dbReference type="GeneID" id="73329246"/>
<keyword evidence="5 7" id="KW-0408">Iron</keyword>
<dbReference type="Proteomes" id="UP001055115">
    <property type="component" value="Unassembled WGS sequence"/>
</dbReference>
<comment type="cofactor">
    <cofactor evidence="1 7">
        <name>heme</name>
        <dbReference type="ChEBI" id="CHEBI:30413"/>
    </cofactor>
</comment>
<dbReference type="PROSITE" id="PS00086">
    <property type="entry name" value="CYTOCHROME_P450"/>
    <property type="match status" value="1"/>
</dbReference>
<keyword evidence="7 8" id="KW-0349">Heme</keyword>
<name>A0AA37P9R1_9PEZI</name>
<dbReference type="AlphaFoldDB" id="A0AA37P9R1"/>
<dbReference type="PANTHER" id="PTHR46206">
    <property type="entry name" value="CYTOCHROME P450"/>
    <property type="match status" value="1"/>
</dbReference>
<keyword evidence="9" id="KW-0472">Membrane</keyword>
<dbReference type="InterPro" id="IPR001128">
    <property type="entry name" value="Cyt_P450"/>
</dbReference>
<evidence type="ECO:0000256" key="8">
    <source>
        <dbReference type="RuleBase" id="RU000461"/>
    </source>
</evidence>
<evidence type="ECO:0000313" key="11">
    <source>
        <dbReference type="Proteomes" id="UP001055115"/>
    </source>
</evidence>
<dbReference type="GO" id="GO:0016705">
    <property type="term" value="F:oxidoreductase activity, acting on paired donors, with incorporation or reduction of molecular oxygen"/>
    <property type="evidence" value="ECO:0007669"/>
    <property type="project" value="InterPro"/>
</dbReference>
<evidence type="ECO:0000256" key="7">
    <source>
        <dbReference type="PIRSR" id="PIRSR602403-1"/>
    </source>
</evidence>
<dbReference type="SUPFAM" id="SSF48264">
    <property type="entry name" value="Cytochrome P450"/>
    <property type="match status" value="1"/>
</dbReference>
<keyword evidence="9" id="KW-0812">Transmembrane</keyword>
<dbReference type="InterPro" id="IPR002403">
    <property type="entry name" value="Cyt_P450_E_grp-IV"/>
</dbReference>
<sequence length="513" mass="57562">MNATARLAVDSTLLAEAAYRWPVVATTLLACAFALVLQTAFKTTHLADLPLVGAEYGGKESRRKKFMNGEAKNLYLDGYKKRNVLTIHSVKFKERAFRITTARKSTNIVVAPKFMDELKRLPDDVLSFNKALEEVRAHDCIGWLNAVISEEVVEAMRIELPQSCEWTEVKILDKLMRIVGMVSGRVFIGPELCRNDTYLEASVNYTVDFMSAVRKVASIPPYLRPILASRTSEVKRVRKRIAEAGTFLNPVVTARREAAANPDYQKPDDVLQWLLESQEKFGQKDDTYLAKCELSLSFAAIHTTSTTTTNALYTLSAMPEFVAVLREDVQQALAETNGVFTSIAMQNMKKLDSFLKECMRHYALGPVSFQRQVLKTFTLSNGQVIPAGTVIEVPSIGIYTDEAFFPDADKFDPLRFYKLRQAKKEQKTGSKQAEVVANSQFISVGQTSLTFGYGRHACPGRFFAVNEIKMIMANLLLNYDFMNVGGSRERYPNLESGAMSYPDPNRVILLKKL</sequence>
<dbReference type="PROSITE" id="PS51257">
    <property type="entry name" value="PROKAR_LIPOPROTEIN"/>
    <property type="match status" value="1"/>
</dbReference>
<evidence type="ECO:0000256" key="3">
    <source>
        <dbReference type="ARBA" id="ARBA00022723"/>
    </source>
</evidence>
<gene>
    <name evidence="10" type="ORF">ColSpa_08444</name>
</gene>
<evidence type="ECO:0000256" key="1">
    <source>
        <dbReference type="ARBA" id="ARBA00001971"/>
    </source>
</evidence>
<dbReference type="RefSeq" id="XP_049130613.1">
    <property type="nucleotide sequence ID" value="XM_049274656.1"/>
</dbReference>
<dbReference type="InterPro" id="IPR017972">
    <property type="entry name" value="Cyt_P450_CS"/>
</dbReference>
<dbReference type="InterPro" id="IPR036396">
    <property type="entry name" value="Cyt_P450_sf"/>
</dbReference>
<accession>A0AA37P9R1</accession>
<reference evidence="10 11" key="1">
    <citation type="submission" date="2022-03" db="EMBL/GenBank/DDBJ databases">
        <title>Genome data of Colletotrichum spp.</title>
        <authorList>
            <person name="Utami Y.D."/>
            <person name="Hiruma K."/>
        </authorList>
    </citation>
    <scope>NUCLEOTIDE SEQUENCE [LARGE SCALE GENOMIC DNA]</scope>
    <source>
        <strain evidence="10 11">MAFF 239500</strain>
    </source>
</reference>
<dbReference type="CDD" id="cd11041">
    <property type="entry name" value="CYP503A1-like"/>
    <property type="match status" value="1"/>
</dbReference>
<evidence type="ECO:0000256" key="2">
    <source>
        <dbReference type="ARBA" id="ARBA00010617"/>
    </source>
</evidence>
<evidence type="ECO:0000256" key="6">
    <source>
        <dbReference type="ARBA" id="ARBA00023033"/>
    </source>
</evidence>
<keyword evidence="4 8" id="KW-0560">Oxidoreductase</keyword>
<comment type="similarity">
    <text evidence="2 8">Belongs to the cytochrome P450 family.</text>
</comment>
<evidence type="ECO:0000313" key="10">
    <source>
        <dbReference type="EMBL" id="GKT48263.1"/>
    </source>
</evidence>
<dbReference type="GO" id="GO:0004497">
    <property type="term" value="F:monooxygenase activity"/>
    <property type="evidence" value="ECO:0007669"/>
    <property type="project" value="UniProtKB-KW"/>
</dbReference>
<dbReference type="PRINTS" id="PR00465">
    <property type="entry name" value="EP450IV"/>
</dbReference>
<keyword evidence="9" id="KW-1133">Transmembrane helix</keyword>
<feature type="binding site" description="axial binding residue" evidence="7">
    <location>
        <position position="458"/>
    </location>
    <ligand>
        <name>heme</name>
        <dbReference type="ChEBI" id="CHEBI:30413"/>
    </ligand>
    <ligandPart>
        <name>Fe</name>
        <dbReference type="ChEBI" id="CHEBI:18248"/>
    </ligandPart>
</feature>
<dbReference type="EMBL" id="BQXU01000022">
    <property type="protein sequence ID" value="GKT48263.1"/>
    <property type="molecule type" value="Genomic_DNA"/>
</dbReference>
<dbReference type="GO" id="GO:0020037">
    <property type="term" value="F:heme binding"/>
    <property type="evidence" value="ECO:0007669"/>
    <property type="project" value="InterPro"/>
</dbReference>
<evidence type="ECO:0000256" key="4">
    <source>
        <dbReference type="ARBA" id="ARBA00023002"/>
    </source>
</evidence>
<protein>
    <submittedName>
        <fullName evidence="10">Cytochrome P450 monooxygenase ATR2</fullName>
    </submittedName>
</protein>